<dbReference type="InterPro" id="IPR025911">
    <property type="entry name" value="ToxN/AbiQ_toxin"/>
</dbReference>
<dbReference type="RefSeq" id="WP_055171261.1">
    <property type="nucleotide sequence ID" value="NZ_CYXX01000030.1"/>
</dbReference>
<gene>
    <name evidence="1" type="ORF">ERS852444_03002</name>
</gene>
<dbReference type="Pfam" id="PF13958">
    <property type="entry name" value="ToxN_toxin"/>
    <property type="match status" value="1"/>
</dbReference>
<sequence>MGNLKIYSASDRYMEYLEENCANVYSNKMNHRTHTRKYVGVVLKIDKFLYYVPMSSPKNSDYQIAGEKFVIKKSIVPIIRMIHRNSKKEKELLGTLRISHMIPVPESEITLYDIDNEIDERYKDLIMNELSFIRENETKIIKNATVMYKQKMEAADIGYVKSALPFHQIEQLCLKFEEENQKEIP</sequence>
<organism evidence="1 2">
    <name type="scientific">Roseburia inulinivorans</name>
    <dbReference type="NCBI Taxonomy" id="360807"/>
    <lineage>
        <taxon>Bacteria</taxon>
        <taxon>Bacillati</taxon>
        <taxon>Bacillota</taxon>
        <taxon>Clostridia</taxon>
        <taxon>Lachnospirales</taxon>
        <taxon>Lachnospiraceae</taxon>
        <taxon>Roseburia</taxon>
    </lineage>
</organism>
<evidence type="ECO:0000313" key="1">
    <source>
        <dbReference type="EMBL" id="CUN27047.1"/>
    </source>
</evidence>
<reference evidence="1 2" key="1">
    <citation type="submission" date="2015-09" db="EMBL/GenBank/DDBJ databases">
        <authorList>
            <consortium name="Pathogen Informatics"/>
        </authorList>
    </citation>
    <scope>NUCLEOTIDE SEQUENCE [LARGE SCALE GENOMIC DNA]</scope>
    <source>
        <strain evidence="1 2">2789STDY5608887</strain>
    </source>
</reference>
<protein>
    <recommendedName>
        <fullName evidence="3">Type III toxin-antitoxin system ToxN/AbiQ family toxin</fullName>
    </recommendedName>
</protein>
<evidence type="ECO:0000313" key="2">
    <source>
        <dbReference type="Proteomes" id="UP000095453"/>
    </source>
</evidence>
<dbReference type="GO" id="GO:0003723">
    <property type="term" value="F:RNA binding"/>
    <property type="evidence" value="ECO:0007669"/>
    <property type="project" value="InterPro"/>
</dbReference>
<dbReference type="EMBL" id="CYXX01000030">
    <property type="protein sequence ID" value="CUN27047.1"/>
    <property type="molecule type" value="Genomic_DNA"/>
</dbReference>
<dbReference type="AlphaFoldDB" id="A0A173VLQ9"/>
<evidence type="ECO:0008006" key="3">
    <source>
        <dbReference type="Google" id="ProtNLM"/>
    </source>
</evidence>
<name>A0A173VLQ9_9FIRM</name>
<dbReference type="GO" id="GO:0004521">
    <property type="term" value="F:RNA endonuclease activity"/>
    <property type="evidence" value="ECO:0007669"/>
    <property type="project" value="InterPro"/>
</dbReference>
<proteinExistence type="predicted"/>
<accession>A0A173VLQ9</accession>
<dbReference type="Proteomes" id="UP000095453">
    <property type="component" value="Unassembled WGS sequence"/>
</dbReference>
<dbReference type="Gene3D" id="3.10.129.130">
    <property type="match status" value="1"/>
</dbReference>
<dbReference type="InterPro" id="IPR053735">
    <property type="entry name" value="Type_III_TA_endoRNase"/>
</dbReference>